<dbReference type="InterPro" id="IPR025714">
    <property type="entry name" value="Methyltranfer_dom"/>
</dbReference>
<evidence type="ECO:0000256" key="5">
    <source>
        <dbReference type="ARBA" id="ARBA00022691"/>
    </source>
</evidence>
<keyword evidence="5" id="KW-0949">S-adenosyl-L-methionine</keyword>
<dbReference type="CDD" id="cd02440">
    <property type="entry name" value="AdoMet_MTases"/>
    <property type="match status" value="1"/>
</dbReference>
<gene>
    <name evidence="7" type="ORF">EDD79_100554</name>
</gene>
<dbReference type="GO" id="GO:0032259">
    <property type="term" value="P:methylation"/>
    <property type="evidence" value="ECO:0007669"/>
    <property type="project" value="UniProtKB-KW"/>
</dbReference>
<dbReference type="InterPro" id="IPR023475">
    <property type="entry name" value="CbiT"/>
</dbReference>
<dbReference type="HAMAP" id="MF_00786">
    <property type="entry name" value="CbiT"/>
    <property type="match status" value="1"/>
</dbReference>
<dbReference type="InterPro" id="IPR050714">
    <property type="entry name" value="Cobalamin_biosynth_MTase"/>
</dbReference>
<dbReference type="InterPro" id="IPR014008">
    <property type="entry name" value="Cbl_synth_MTase_CbiT"/>
</dbReference>
<reference evidence="7 8" key="1">
    <citation type="submission" date="2019-03" db="EMBL/GenBank/DDBJ databases">
        <title>Genomic Encyclopedia of Type Strains, Phase IV (KMG-IV): sequencing the most valuable type-strain genomes for metagenomic binning, comparative biology and taxonomic classification.</title>
        <authorList>
            <person name="Goeker M."/>
        </authorList>
    </citation>
    <scope>NUCLEOTIDE SEQUENCE [LARGE SCALE GENOMIC DNA]</scope>
    <source>
        <strain evidence="7 8">DSM 100013</strain>
    </source>
</reference>
<evidence type="ECO:0000256" key="3">
    <source>
        <dbReference type="ARBA" id="ARBA00022603"/>
    </source>
</evidence>
<dbReference type="SUPFAM" id="SSF53335">
    <property type="entry name" value="S-adenosyl-L-methionine-dependent methyltransferases"/>
    <property type="match status" value="1"/>
</dbReference>
<proteinExistence type="inferred from homology"/>
<evidence type="ECO:0000256" key="4">
    <source>
        <dbReference type="ARBA" id="ARBA00022679"/>
    </source>
</evidence>
<dbReference type="InterPro" id="IPR029063">
    <property type="entry name" value="SAM-dependent_MTases_sf"/>
</dbReference>
<dbReference type="GO" id="GO:0008276">
    <property type="term" value="F:protein methyltransferase activity"/>
    <property type="evidence" value="ECO:0007669"/>
    <property type="project" value="InterPro"/>
</dbReference>
<dbReference type="PANTHER" id="PTHR43182:SF1">
    <property type="entry name" value="COBALT-PRECORRIN-7 C(5)-METHYLTRANSFERASE"/>
    <property type="match status" value="1"/>
</dbReference>
<keyword evidence="8" id="KW-1185">Reference proteome</keyword>
<evidence type="ECO:0000256" key="1">
    <source>
        <dbReference type="ARBA" id="ARBA00004953"/>
    </source>
</evidence>
<protein>
    <submittedName>
        <fullName evidence="7">Cobalt-precorrin-6B (C15)-methyltransferase</fullName>
    </submittedName>
</protein>
<sequence length="192" mass="21084">MSWNYRTPGIPEEYFITGNVPITKTEVRVISLSKLKLTEDLVVLDIGCGTGSVTVEMGLLCPNGLVYSIDSNEEAIELVNKNVERFQLNNVNIIKGEAPEALPTTAFDRIFIGGGSKNIVEIVDYVHKHLKTGGIVVANTILLESTYNLLKILSEKGFKDIECINVNISKAATVPGWMMKAQNPIYIISALK</sequence>
<dbReference type="Pfam" id="PF13847">
    <property type="entry name" value="Methyltransf_31"/>
    <property type="match status" value="1"/>
</dbReference>
<evidence type="ECO:0000313" key="7">
    <source>
        <dbReference type="EMBL" id="TCQ05239.1"/>
    </source>
</evidence>
<organism evidence="7 8">
    <name type="scientific">Serpentinicella alkaliphila</name>
    <dbReference type="NCBI Taxonomy" id="1734049"/>
    <lineage>
        <taxon>Bacteria</taxon>
        <taxon>Bacillati</taxon>
        <taxon>Bacillota</taxon>
        <taxon>Clostridia</taxon>
        <taxon>Peptostreptococcales</taxon>
        <taxon>Natronincolaceae</taxon>
        <taxon>Serpentinicella</taxon>
    </lineage>
</organism>
<dbReference type="Gene3D" id="3.40.50.150">
    <property type="entry name" value="Vaccinia Virus protein VP39"/>
    <property type="match status" value="1"/>
</dbReference>
<comment type="caution">
    <text evidence="7">The sequence shown here is derived from an EMBL/GenBank/DDBJ whole genome shotgun (WGS) entry which is preliminary data.</text>
</comment>
<keyword evidence="4 7" id="KW-0808">Transferase</keyword>
<comment type="pathway">
    <text evidence="1">Cofactor biosynthesis; adenosylcobalamin biosynthesis.</text>
</comment>
<dbReference type="Proteomes" id="UP000295504">
    <property type="component" value="Unassembled WGS sequence"/>
</dbReference>
<dbReference type="AlphaFoldDB" id="A0A4R2U528"/>
<dbReference type="UniPathway" id="UPA00148"/>
<dbReference type="GO" id="GO:0009236">
    <property type="term" value="P:cobalamin biosynthetic process"/>
    <property type="evidence" value="ECO:0007669"/>
    <property type="project" value="UniProtKB-UniPathway"/>
</dbReference>
<evidence type="ECO:0000256" key="2">
    <source>
        <dbReference type="ARBA" id="ARBA00022573"/>
    </source>
</evidence>
<dbReference type="EMBL" id="SLYC01000005">
    <property type="protein sequence ID" value="TCQ05239.1"/>
    <property type="molecule type" value="Genomic_DNA"/>
</dbReference>
<keyword evidence="2" id="KW-0169">Cobalamin biosynthesis</keyword>
<evidence type="ECO:0000313" key="8">
    <source>
        <dbReference type="Proteomes" id="UP000295504"/>
    </source>
</evidence>
<dbReference type="PANTHER" id="PTHR43182">
    <property type="entry name" value="COBALT-PRECORRIN-6B C(15)-METHYLTRANSFERASE (DECARBOXYLATING)"/>
    <property type="match status" value="1"/>
</dbReference>
<keyword evidence="3 7" id="KW-0489">Methyltransferase</keyword>
<feature type="domain" description="Methyltransferase" evidence="6">
    <location>
        <begin position="38"/>
        <end position="168"/>
    </location>
</feature>
<dbReference type="NCBIfam" id="TIGR02469">
    <property type="entry name" value="CbiT"/>
    <property type="match status" value="1"/>
</dbReference>
<evidence type="ECO:0000259" key="6">
    <source>
        <dbReference type="Pfam" id="PF13847"/>
    </source>
</evidence>
<dbReference type="RefSeq" id="WP_165913619.1">
    <property type="nucleotide sequence ID" value="NZ_CP058648.1"/>
</dbReference>
<name>A0A4R2U528_9FIRM</name>
<accession>A0A4R2U528</accession>